<proteinExistence type="predicted"/>
<evidence type="ECO:0000256" key="2">
    <source>
        <dbReference type="ARBA" id="ARBA00023125"/>
    </source>
</evidence>
<dbReference type="PANTHER" id="PTHR30055">
    <property type="entry name" value="HTH-TYPE TRANSCRIPTIONAL REGULATOR RUTR"/>
    <property type="match status" value="1"/>
</dbReference>
<dbReference type="Pfam" id="PF13305">
    <property type="entry name" value="TetR_C_33"/>
    <property type="match status" value="1"/>
</dbReference>
<evidence type="ECO:0000259" key="5">
    <source>
        <dbReference type="PROSITE" id="PS50977"/>
    </source>
</evidence>
<dbReference type="InterPro" id="IPR001647">
    <property type="entry name" value="HTH_TetR"/>
</dbReference>
<dbReference type="Gene3D" id="1.10.357.10">
    <property type="entry name" value="Tetracycline Repressor, domain 2"/>
    <property type="match status" value="1"/>
</dbReference>
<reference evidence="7" key="1">
    <citation type="submission" date="2018-12" db="EMBL/GenBank/DDBJ databases">
        <title>Tengunoibacter tsumagoiensis gen. nov., sp. nov., Dictyobacter kobayashii sp. nov., D. alpinus sp. nov., and D. joshuensis sp. nov. and description of Dictyobacteraceae fam. nov. within the order Ktedonobacterales isolated from Tengu-no-mugimeshi.</title>
        <authorList>
            <person name="Wang C.M."/>
            <person name="Zheng Y."/>
            <person name="Sakai Y."/>
            <person name="Toyoda A."/>
            <person name="Minakuchi Y."/>
            <person name="Abe K."/>
            <person name="Yokota A."/>
            <person name="Yabe S."/>
        </authorList>
    </citation>
    <scope>NUCLEOTIDE SEQUENCE [LARGE SCALE GENOMIC DNA]</scope>
    <source>
        <strain evidence="7">Uno11</strain>
    </source>
</reference>
<keyword evidence="1" id="KW-0805">Transcription regulation</keyword>
<feature type="domain" description="HTH tetR-type" evidence="5">
    <location>
        <begin position="18"/>
        <end position="78"/>
    </location>
</feature>
<organism evidence="6 7">
    <name type="scientific">Dictyobacter kobayashii</name>
    <dbReference type="NCBI Taxonomy" id="2014872"/>
    <lineage>
        <taxon>Bacteria</taxon>
        <taxon>Bacillati</taxon>
        <taxon>Chloroflexota</taxon>
        <taxon>Ktedonobacteria</taxon>
        <taxon>Ktedonobacterales</taxon>
        <taxon>Dictyobacteraceae</taxon>
        <taxon>Dictyobacter</taxon>
    </lineage>
</organism>
<name>A0A402AQF1_9CHLR</name>
<dbReference type="EMBL" id="BIFS01000001">
    <property type="protein sequence ID" value="GCE21265.1"/>
    <property type="molecule type" value="Genomic_DNA"/>
</dbReference>
<dbReference type="AlphaFoldDB" id="A0A402AQF1"/>
<evidence type="ECO:0000256" key="4">
    <source>
        <dbReference type="PROSITE-ProRule" id="PRU00335"/>
    </source>
</evidence>
<dbReference type="InterPro" id="IPR009057">
    <property type="entry name" value="Homeodomain-like_sf"/>
</dbReference>
<dbReference type="PANTHER" id="PTHR30055:SF234">
    <property type="entry name" value="HTH-TYPE TRANSCRIPTIONAL REGULATOR BETI"/>
    <property type="match status" value="1"/>
</dbReference>
<dbReference type="Proteomes" id="UP000287188">
    <property type="component" value="Unassembled WGS sequence"/>
</dbReference>
<keyword evidence="2 4" id="KW-0238">DNA-binding</keyword>
<sequence>MKDDSTMGSKQRRERERQEIRQSILSAAQAIAAEEGWQAVTTRKVAERIEYSQPTIYEYFENKQAILLALLHYGYERMCQTMQQAAESTANPEERLLAISDAYWNFAFTSPELYQVMHGLQGVVFGQPETPPEAKQTFALMRENVMSWAEATNTNLPYPDDAVDALWGVVHGLTILAMDGRIAQGRARARQILLRTIRHLLVAWKEFPDV</sequence>
<dbReference type="GO" id="GO:0003700">
    <property type="term" value="F:DNA-binding transcription factor activity"/>
    <property type="evidence" value="ECO:0007669"/>
    <property type="project" value="TreeGrafter"/>
</dbReference>
<evidence type="ECO:0000313" key="6">
    <source>
        <dbReference type="EMBL" id="GCE21265.1"/>
    </source>
</evidence>
<dbReference type="InterPro" id="IPR050109">
    <property type="entry name" value="HTH-type_TetR-like_transc_reg"/>
</dbReference>
<dbReference type="GO" id="GO:0000976">
    <property type="term" value="F:transcription cis-regulatory region binding"/>
    <property type="evidence" value="ECO:0007669"/>
    <property type="project" value="TreeGrafter"/>
</dbReference>
<evidence type="ECO:0000256" key="3">
    <source>
        <dbReference type="ARBA" id="ARBA00023163"/>
    </source>
</evidence>
<dbReference type="InterPro" id="IPR036271">
    <property type="entry name" value="Tet_transcr_reg_TetR-rel_C_sf"/>
</dbReference>
<dbReference type="SUPFAM" id="SSF48498">
    <property type="entry name" value="Tetracyclin repressor-like, C-terminal domain"/>
    <property type="match status" value="1"/>
</dbReference>
<evidence type="ECO:0000313" key="7">
    <source>
        <dbReference type="Proteomes" id="UP000287188"/>
    </source>
</evidence>
<keyword evidence="3" id="KW-0804">Transcription</keyword>
<keyword evidence="7" id="KW-1185">Reference proteome</keyword>
<gene>
    <name evidence="6" type="ORF">KDK_50650</name>
</gene>
<feature type="DNA-binding region" description="H-T-H motif" evidence="4">
    <location>
        <begin position="41"/>
        <end position="60"/>
    </location>
</feature>
<dbReference type="Pfam" id="PF00440">
    <property type="entry name" value="TetR_N"/>
    <property type="match status" value="1"/>
</dbReference>
<dbReference type="PROSITE" id="PS50977">
    <property type="entry name" value="HTH_TETR_2"/>
    <property type="match status" value="1"/>
</dbReference>
<dbReference type="PRINTS" id="PR00455">
    <property type="entry name" value="HTHTETR"/>
</dbReference>
<dbReference type="SUPFAM" id="SSF46689">
    <property type="entry name" value="Homeodomain-like"/>
    <property type="match status" value="1"/>
</dbReference>
<dbReference type="InterPro" id="IPR025996">
    <property type="entry name" value="MT1864/Rv1816-like_C"/>
</dbReference>
<protein>
    <submittedName>
        <fullName evidence="6">TetR family transcriptional regulator</fullName>
    </submittedName>
</protein>
<dbReference type="RefSeq" id="WP_161977633.1">
    <property type="nucleotide sequence ID" value="NZ_BIFS01000001.1"/>
</dbReference>
<accession>A0A402AQF1</accession>
<comment type="caution">
    <text evidence="6">The sequence shown here is derived from an EMBL/GenBank/DDBJ whole genome shotgun (WGS) entry which is preliminary data.</text>
</comment>
<evidence type="ECO:0000256" key="1">
    <source>
        <dbReference type="ARBA" id="ARBA00023015"/>
    </source>
</evidence>